<dbReference type="PRINTS" id="PR00411">
    <property type="entry name" value="PNDRDTASEI"/>
</dbReference>
<dbReference type="PRINTS" id="PR00368">
    <property type="entry name" value="FADPNR"/>
</dbReference>
<dbReference type="eggNOG" id="COG1249">
    <property type="taxonomic scope" value="Bacteria"/>
</dbReference>
<organism evidence="9 10">
    <name type="scientific">Pseudoramibacter alactolyticus ATCC 23263</name>
    <dbReference type="NCBI Taxonomy" id="887929"/>
    <lineage>
        <taxon>Bacteria</taxon>
        <taxon>Bacillati</taxon>
        <taxon>Bacillota</taxon>
        <taxon>Clostridia</taxon>
        <taxon>Eubacteriales</taxon>
        <taxon>Eubacteriaceae</taxon>
        <taxon>Pseudoramibacter</taxon>
    </lineage>
</organism>
<accession>E6ME75</accession>
<protein>
    <submittedName>
        <fullName evidence="9">Putative TPP-dependent acetoin dehydrogenase complex, E3 component, dihydrolipoyl dehydrogenase</fullName>
    </submittedName>
</protein>
<dbReference type="Gene3D" id="3.50.50.60">
    <property type="entry name" value="FAD/NAD(P)-binding domain"/>
    <property type="match status" value="2"/>
</dbReference>
<dbReference type="GO" id="GO:0050660">
    <property type="term" value="F:flavin adenine dinucleotide binding"/>
    <property type="evidence" value="ECO:0007669"/>
    <property type="project" value="TreeGrafter"/>
</dbReference>
<keyword evidence="7" id="KW-0676">Redox-active center</keyword>
<dbReference type="PANTHER" id="PTHR22912">
    <property type="entry name" value="DISULFIDE OXIDOREDUCTASE"/>
    <property type="match status" value="1"/>
</dbReference>
<comment type="similarity">
    <text evidence="2">Belongs to the class-I pyridine nucleotide-disulfide oxidoreductase family.</text>
</comment>
<evidence type="ECO:0000256" key="1">
    <source>
        <dbReference type="ARBA" id="ARBA00001974"/>
    </source>
</evidence>
<dbReference type="HOGENOM" id="CLU_016755_4_0_9"/>
<evidence type="ECO:0000256" key="6">
    <source>
        <dbReference type="ARBA" id="ARBA00023157"/>
    </source>
</evidence>
<comment type="caution">
    <text evidence="9">The sequence shown here is derived from an EMBL/GenBank/DDBJ whole genome shotgun (WGS) entry which is preliminary data.</text>
</comment>
<dbReference type="SUPFAM" id="SSF51905">
    <property type="entry name" value="FAD/NAD(P)-binding domain"/>
    <property type="match status" value="1"/>
</dbReference>
<keyword evidence="10" id="KW-1185">Reference proteome</keyword>
<keyword evidence="5" id="KW-0560">Oxidoreductase</keyword>
<dbReference type="EMBL" id="AEQN01000006">
    <property type="protein sequence ID" value="EFV02622.1"/>
    <property type="molecule type" value="Genomic_DNA"/>
</dbReference>
<dbReference type="PROSITE" id="PS00076">
    <property type="entry name" value="PYRIDINE_REDOX_1"/>
    <property type="match status" value="1"/>
</dbReference>
<dbReference type="Proteomes" id="UP000004754">
    <property type="component" value="Unassembled WGS sequence"/>
</dbReference>
<dbReference type="AlphaFoldDB" id="E6ME75"/>
<evidence type="ECO:0000259" key="8">
    <source>
        <dbReference type="Pfam" id="PF07992"/>
    </source>
</evidence>
<dbReference type="InterPro" id="IPR050151">
    <property type="entry name" value="Class-I_Pyr_Nuc-Dis_Oxidored"/>
</dbReference>
<dbReference type="InterPro" id="IPR012999">
    <property type="entry name" value="Pyr_OxRdtase_I_AS"/>
</dbReference>
<keyword evidence="3" id="KW-0285">Flavoprotein</keyword>
<evidence type="ECO:0000256" key="5">
    <source>
        <dbReference type="ARBA" id="ARBA00023002"/>
    </source>
</evidence>
<dbReference type="InterPro" id="IPR023753">
    <property type="entry name" value="FAD/NAD-binding_dom"/>
</dbReference>
<feature type="domain" description="FAD/NAD(P)-binding" evidence="8">
    <location>
        <begin position="16"/>
        <end position="268"/>
    </location>
</feature>
<dbReference type="Pfam" id="PF07992">
    <property type="entry name" value="Pyr_redox_2"/>
    <property type="match status" value="1"/>
</dbReference>
<reference evidence="9 10" key="1">
    <citation type="submission" date="2010-12" db="EMBL/GenBank/DDBJ databases">
        <authorList>
            <person name="Muzny D."/>
            <person name="Qin X."/>
            <person name="Deng J."/>
            <person name="Jiang H."/>
            <person name="Liu Y."/>
            <person name="Qu J."/>
            <person name="Song X.-Z."/>
            <person name="Zhang L."/>
            <person name="Thornton R."/>
            <person name="Coyle M."/>
            <person name="Francisco L."/>
            <person name="Jackson L."/>
            <person name="Javaid M."/>
            <person name="Korchina V."/>
            <person name="Kovar C."/>
            <person name="Mata R."/>
            <person name="Mathew T."/>
            <person name="Ngo R."/>
            <person name="Nguyen L."/>
            <person name="Nguyen N."/>
            <person name="Okwuonu G."/>
            <person name="Ongeri F."/>
            <person name="Pham C."/>
            <person name="Simmons D."/>
            <person name="Wilczek-Boney K."/>
            <person name="Hale W."/>
            <person name="Jakkamsetti A."/>
            <person name="Pham P."/>
            <person name="Ruth R."/>
            <person name="San Lucas F."/>
            <person name="Warren J."/>
            <person name="Zhang J."/>
            <person name="Zhao Z."/>
            <person name="Zhou C."/>
            <person name="Zhu D."/>
            <person name="Lee S."/>
            <person name="Bess C."/>
            <person name="Blankenburg K."/>
            <person name="Forbes L."/>
            <person name="Fu Q."/>
            <person name="Gubbala S."/>
            <person name="Hirani K."/>
            <person name="Jayaseelan J.C."/>
            <person name="Lara F."/>
            <person name="Munidasa M."/>
            <person name="Palculict T."/>
            <person name="Patil S."/>
            <person name="Pu L.-L."/>
            <person name="Saada N."/>
            <person name="Tang L."/>
            <person name="Weissenberger G."/>
            <person name="Zhu Y."/>
            <person name="Hemphill L."/>
            <person name="Shang Y."/>
            <person name="Youmans B."/>
            <person name="Ayvaz T."/>
            <person name="Ross M."/>
            <person name="Santibanez J."/>
            <person name="Aqrawi P."/>
            <person name="Gross S."/>
            <person name="Joshi V."/>
            <person name="Fowler G."/>
            <person name="Nazareth L."/>
            <person name="Reid J."/>
            <person name="Worley K."/>
            <person name="Petrosino J."/>
            <person name="Highlander S."/>
            <person name="Gibbs R."/>
        </authorList>
    </citation>
    <scope>NUCLEOTIDE SEQUENCE [LARGE SCALE GENOMIC DNA]</scope>
    <source>
        <strain evidence="9 10">ATCC 23263</strain>
    </source>
</reference>
<evidence type="ECO:0000313" key="9">
    <source>
        <dbReference type="EMBL" id="EFV02622.1"/>
    </source>
</evidence>
<evidence type="ECO:0000256" key="4">
    <source>
        <dbReference type="ARBA" id="ARBA00022827"/>
    </source>
</evidence>
<dbReference type="GO" id="GO:0006103">
    <property type="term" value="P:2-oxoglutarate metabolic process"/>
    <property type="evidence" value="ECO:0007669"/>
    <property type="project" value="TreeGrafter"/>
</dbReference>
<proteinExistence type="inferred from homology"/>
<name>E6ME75_9FIRM</name>
<dbReference type="GO" id="GO:0004148">
    <property type="term" value="F:dihydrolipoyl dehydrogenase (NADH) activity"/>
    <property type="evidence" value="ECO:0007669"/>
    <property type="project" value="TreeGrafter"/>
</dbReference>
<keyword evidence="4" id="KW-0274">FAD</keyword>
<evidence type="ECO:0000256" key="7">
    <source>
        <dbReference type="ARBA" id="ARBA00023284"/>
    </source>
</evidence>
<keyword evidence="6" id="KW-1015">Disulfide bond</keyword>
<comment type="cofactor">
    <cofactor evidence="1">
        <name>FAD</name>
        <dbReference type="ChEBI" id="CHEBI:57692"/>
    </cofactor>
</comment>
<evidence type="ECO:0000256" key="3">
    <source>
        <dbReference type="ARBA" id="ARBA00022630"/>
    </source>
</evidence>
<sequence length="290" mass="31057">MIKLRGNHGESRMSKKITIVGGGPGGYIAAIRAAQLGAQVTLIEKDRLGGTCLNVGCIPTKCLLHTAKLLEDIRHQSAQIGIDISGVQLNFSKTMAHKNAIARQLVNGVSGLMRANHIRVIAGKAHFVAPGKMQVQTADGQRQAINADAIVLATGSVNAVPPIPGIKASSHCMDSTGVLALEQLPKTMIVIGAGVIGLEIACAYAAFGTKITVVEALDHVLPMLDEDITAVGLRHMKRMGITFQMASPVRLVEDMDNGARVLCQTQRGSTLRLKPKKYWWLSAEKPIRRH</sequence>
<evidence type="ECO:0000256" key="2">
    <source>
        <dbReference type="ARBA" id="ARBA00007532"/>
    </source>
</evidence>
<dbReference type="PANTHER" id="PTHR22912:SF151">
    <property type="entry name" value="DIHYDROLIPOYL DEHYDROGENASE, MITOCHONDRIAL"/>
    <property type="match status" value="1"/>
</dbReference>
<dbReference type="STRING" id="887929.HMP0721_0308"/>
<gene>
    <name evidence="9" type="ORF">HMP0721_0308</name>
</gene>
<evidence type="ECO:0000313" key="10">
    <source>
        <dbReference type="Proteomes" id="UP000004754"/>
    </source>
</evidence>
<dbReference type="InterPro" id="IPR036188">
    <property type="entry name" value="FAD/NAD-bd_sf"/>
</dbReference>